<accession>A0A4V2SX40</accession>
<protein>
    <submittedName>
        <fullName evidence="2">Nucleoid-associated protein YgaU</fullName>
    </submittedName>
</protein>
<feature type="domain" description="LysM" evidence="1">
    <location>
        <begin position="172"/>
        <end position="221"/>
    </location>
</feature>
<evidence type="ECO:0000259" key="1">
    <source>
        <dbReference type="PROSITE" id="PS51782"/>
    </source>
</evidence>
<sequence>MKDVGIYLSWNNQQEGFRIPVNPDAIEIKESGEGKTYDVAGLGEINVIKSPKLTEISFGSIFPAMRYPFVVANALAAPIQYVQFIQRWLNTKRPIRFVFVSGSYDINLPMSIEKFSWKEVAGSPGDIEYDLSLKKYVFYAAKRVAVQPAATPEARALVVAETQRPVERQEQKSYAIASGDTLWLLAQRFLGDGSRWPEIQSLNNMTDADVLHLPIGREIRLPGGTANA</sequence>
<dbReference type="PROSITE" id="PS51782">
    <property type="entry name" value="LYSM"/>
    <property type="match status" value="1"/>
</dbReference>
<dbReference type="InterPro" id="IPR018392">
    <property type="entry name" value="LysM"/>
</dbReference>
<dbReference type="InterPro" id="IPR052196">
    <property type="entry name" value="Bact_Kbp"/>
</dbReference>
<dbReference type="PANTHER" id="PTHR34700:SF4">
    <property type="entry name" value="PHAGE-LIKE ELEMENT PBSX PROTEIN XKDP"/>
    <property type="match status" value="1"/>
</dbReference>
<dbReference type="InterPro" id="IPR036779">
    <property type="entry name" value="LysM_dom_sf"/>
</dbReference>
<gene>
    <name evidence="2" type="ORF">EDD73_108129</name>
</gene>
<evidence type="ECO:0000313" key="2">
    <source>
        <dbReference type="EMBL" id="TCP64776.1"/>
    </source>
</evidence>
<dbReference type="RefSeq" id="WP_131918915.1">
    <property type="nucleotide sequence ID" value="NZ_JAOQNU010000008.1"/>
</dbReference>
<proteinExistence type="predicted"/>
<reference evidence="2 3" key="1">
    <citation type="submission" date="2019-03" db="EMBL/GenBank/DDBJ databases">
        <title>Genomic Encyclopedia of Type Strains, Phase IV (KMG-IV): sequencing the most valuable type-strain genomes for metagenomic binning, comparative biology and taxonomic classification.</title>
        <authorList>
            <person name="Goeker M."/>
        </authorList>
    </citation>
    <scope>NUCLEOTIDE SEQUENCE [LARGE SCALE GENOMIC DNA]</scope>
    <source>
        <strain evidence="2 3">DSM 11170</strain>
    </source>
</reference>
<name>A0A4V2SX40_9FIRM</name>
<dbReference type="Proteomes" id="UP000294813">
    <property type="component" value="Unassembled WGS sequence"/>
</dbReference>
<evidence type="ECO:0000313" key="3">
    <source>
        <dbReference type="Proteomes" id="UP000294813"/>
    </source>
</evidence>
<dbReference type="OrthoDB" id="9800780at2"/>
<organism evidence="2 3">
    <name type="scientific">Heliophilum fasciatum</name>
    <dbReference type="NCBI Taxonomy" id="35700"/>
    <lineage>
        <taxon>Bacteria</taxon>
        <taxon>Bacillati</taxon>
        <taxon>Bacillota</taxon>
        <taxon>Clostridia</taxon>
        <taxon>Eubacteriales</taxon>
        <taxon>Heliobacteriaceae</taxon>
        <taxon>Heliophilum</taxon>
    </lineage>
</organism>
<dbReference type="AlphaFoldDB" id="A0A4V2SX40"/>
<keyword evidence="3" id="KW-1185">Reference proteome</keyword>
<dbReference type="CDD" id="cd00118">
    <property type="entry name" value="LysM"/>
    <property type="match status" value="1"/>
</dbReference>
<dbReference type="Pfam" id="PF01476">
    <property type="entry name" value="LysM"/>
    <property type="match status" value="1"/>
</dbReference>
<comment type="caution">
    <text evidence="2">The sequence shown here is derived from an EMBL/GenBank/DDBJ whole genome shotgun (WGS) entry which is preliminary data.</text>
</comment>
<dbReference type="Gene3D" id="3.10.350.10">
    <property type="entry name" value="LysM domain"/>
    <property type="match status" value="1"/>
</dbReference>
<dbReference type="PANTHER" id="PTHR34700">
    <property type="entry name" value="POTASSIUM BINDING PROTEIN KBP"/>
    <property type="match status" value="1"/>
</dbReference>
<dbReference type="EMBL" id="SLXT01000008">
    <property type="protein sequence ID" value="TCP64776.1"/>
    <property type="molecule type" value="Genomic_DNA"/>
</dbReference>